<dbReference type="RefSeq" id="WP_006966291.1">
    <property type="nucleotide sequence ID" value="NZ_APJX01000005.1"/>
</dbReference>
<evidence type="ECO:0000313" key="3">
    <source>
        <dbReference type="Proteomes" id="UP000014216"/>
    </source>
</evidence>
<feature type="region of interest" description="Disordered" evidence="1">
    <location>
        <begin position="40"/>
        <end position="74"/>
    </location>
</feature>
<keyword evidence="3" id="KW-1185">Reference proteome</keyword>
<dbReference type="AlphaFoldDB" id="S0FVX7"/>
<dbReference type="EMBL" id="APJX01000005">
    <property type="protein sequence ID" value="EMS79203.1"/>
    <property type="molecule type" value="Genomic_DNA"/>
</dbReference>
<accession>S0FVX7</accession>
<protein>
    <submittedName>
        <fullName evidence="2">Uncharacterized protein</fullName>
    </submittedName>
</protein>
<dbReference type="OrthoDB" id="9949338at2"/>
<evidence type="ECO:0000313" key="2">
    <source>
        <dbReference type="EMBL" id="EMS79203.1"/>
    </source>
</evidence>
<evidence type="ECO:0000256" key="1">
    <source>
        <dbReference type="SAM" id="MobiDB-lite"/>
    </source>
</evidence>
<name>S0FVX7_9BACT</name>
<dbReference type="Proteomes" id="UP000014216">
    <property type="component" value="Unassembled WGS sequence"/>
</dbReference>
<reference evidence="2 3" key="1">
    <citation type="journal article" date="2013" name="Genome Announc.">
        <title>Draft Genome Sequence of Desulfotignum phosphitoxidans DSM 13687 Strain FiPS-3.</title>
        <authorList>
            <person name="Poehlein A."/>
            <person name="Daniel R."/>
            <person name="Simeonova D.D."/>
        </authorList>
    </citation>
    <scope>NUCLEOTIDE SEQUENCE [LARGE SCALE GENOMIC DNA]</scope>
    <source>
        <strain evidence="2 3">DSM 13687</strain>
    </source>
</reference>
<organism evidence="2 3">
    <name type="scientific">Desulfotignum phosphitoxidans DSM 13687</name>
    <dbReference type="NCBI Taxonomy" id="1286635"/>
    <lineage>
        <taxon>Bacteria</taxon>
        <taxon>Pseudomonadati</taxon>
        <taxon>Thermodesulfobacteriota</taxon>
        <taxon>Desulfobacteria</taxon>
        <taxon>Desulfobacterales</taxon>
        <taxon>Desulfobacteraceae</taxon>
        <taxon>Desulfotignum</taxon>
    </lineage>
</organism>
<comment type="caution">
    <text evidence="2">The sequence shown here is derived from an EMBL/GenBank/DDBJ whole genome shotgun (WGS) entry which is preliminary data.</text>
</comment>
<proteinExistence type="predicted"/>
<gene>
    <name evidence="2" type="ORF">Dpo_5c01260</name>
</gene>
<sequence>MATKKILLTRTAVVKGRHYLPDPDKLYEFDAEIVDELVDKNAGEPVMDLPGTRQENDTDDPDPGLKSNLKKKNR</sequence>